<keyword evidence="2" id="KW-1185">Reference proteome</keyword>
<comment type="caution">
    <text evidence="1">The sequence shown here is derived from an EMBL/GenBank/DDBJ whole genome shotgun (WGS) entry which is preliminary data.</text>
</comment>
<proteinExistence type="predicted"/>
<accession>A0ACC0AGB4</accession>
<gene>
    <name evidence="1" type="ORF">M9H77_27835</name>
</gene>
<dbReference type="EMBL" id="CM044706">
    <property type="protein sequence ID" value="KAI5659042.1"/>
    <property type="molecule type" value="Genomic_DNA"/>
</dbReference>
<name>A0ACC0AGB4_CATRO</name>
<dbReference type="Proteomes" id="UP001060085">
    <property type="component" value="Linkage Group LG06"/>
</dbReference>
<reference evidence="2" key="1">
    <citation type="journal article" date="2023" name="Nat. Plants">
        <title>Single-cell RNA sequencing provides a high-resolution roadmap for understanding the multicellular compartmentation of specialized metabolism.</title>
        <authorList>
            <person name="Sun S."/>
            <person name="Shen X."/>
            <person name="Li Y."/>
            <person name="Li Y."/>
            <person name="Wang S."/>
            <person name="Li R."/>
            <person name="Zhang H."/>
            <person name="Shen G."/>
            <person name="Guo B."/>
            <person name="Wei J."/>
            <person name="Xu J."/>
            <person name="St-Pierre B."/>
            <person name="Chen S."/>
            <person name="Sun C."/>
        </authorList>
    </citation>
    <scope>NUCLEOTIDE SEQUENCE [LARGE SCALE GENOMIC DNA]</scope>
</reference>
<evidence type="ECO:0000313" key="2">
    <source>
        <dbReference type="Proteomes" id="UP001060085"/>
    </source>
</evidence>
<organism evidence="1 2">
    <name type="scientific">Catharanthus roseus</name>
    <name type="common">Madagascar periwinkle</name>
    <name type="synonym">Vinca rosea</name>
    <dbReference type="NCBI Taxonomy" id="4058"/>
    <lineage>
        <taxon>Eukaryota</taxon>
        <taxon>Viridiplantae</taxon>
        <taxon>Streptophyta</taxon>
        <taxon>Embryophyta</taxon>
        <taxon>Tracheophyta</taxon>
        <taxon>Spermatophyta</taxon>
        <taxon>Magnoliopsida</taxon>
        <taxon>eudicotyledons</taxon>
        <taxon>Gunneridae</taxon>
        <taxon>Pentapetalae</taxon>
        <taxon>asterids</taxon>
        <taxon>lamiids</taxon>
        <taxon>Gentianales</taxon>
        <taxon>Apocynaceae</taxon>
        <taxon>Rauvolfioideae</taxon>
        <taxon>Vinceae</taxon>
        <taxon>Catharanthinae</taxon>
        <taxon>Catharanthus</taxon>
    </lineage>
</organism>
<sequence>MKTIVVLGSSYLVFLSLISSIIFSAAGSHSPPAVKGAYWPSSANSVFPPSSIDSTLFTHIFYAFLSPNEKTYKFDIDNSTASVLLNFTSTLHSKKPPLKTLYSIGGGAADSSLYARMASNEYSRMTFISSTIEVARKFGFDGIDLDWEFPKDAKEMDYFSYLIDDWRVEVEREAKVTGRAPLLLTAAVYFSNSFILESPIRSYHVASINKNLDMVNAMCYDFAGAWNTSVTGAHAALFDPNGHVSTSYGLNSWLKAGLWKSKLVMGLPLYGKTWTLKDPSVNGVGAPAVNVGPSGPGGNGTLFYYEIKDYILKHKAKVTFDVKTVSVYGVDGKIWIGYDDRRSVALKLGYAQILGIRGYFFWALSFDQNSEISKTASALWKR</sequence>
<evidence type="ECO:0000313" key="1">
    <source>
        <dbReference type="EMBL" id="KAI5659042.1"/>
    </source>
</evidence>
<protein>
    <submittedName>
        <fullName evidence="1">Uncharacterized protein</fullName>
    </submittedName>
</protein>